<evidence type="ECO:0000313" key="3">
    <source>
        <dbReference type="Proteomes" id="UP001367676"/>
    </source>
</evidence>
<comment type="caution">
    <text evidence="2">The sequence shown here is derived from an EMBL/GenBank/DDBJ whole genome shotgun (WGS) entry which is preliminary data.</text>
</comment>
<feature type="transmembrane region" description="Helical" evidence="1">
    <location>
        <begin position="55"/>
        <end position="71"/>
    </location>
</feature>
<keyword evidence="1" id="KW-0812">Transmembrane</keyword>
<organism evidence="2 3">
    <name type="scientific">Parthenolecanium corni</name>
    <dbReference type="NCBI Taxonomy" id="536013"/>
    <lineage>
        <taxon>Eukaryota</taxon>
        <taxon>Metazoa</taxon>
        <taxon>Ecdysozoa</taxon>
        <taxon>Arthropoda</taxon>
        <taxon>Hexapoda</taxon>
        <taxon>Insecta</taxon>
        <taxon>Pterygota</taxon>
        <taxon>Neoptera</taxon>
        <taxon>Paraneoptera</taxon>
        <taxon>Hemiptera</taxon>
        <taxon>Sternorrhyncha</taxon>
        <taxon>Coccoidea</taxon>
        <taxon>Coccidae</taxon>
        <taxon>Parthenolecanium</taxon>
    </lineage>
</organism>
<sequence length="131" mass="15399">MIDIEGQSALTRCVSREVVKEIQDPDKPIKFSTSPAGWNFKPFKYVEDIPWYKEVILWGTLFGFITYLMFYREGNDIDEELDMPLGKRYLKVQELHLLDEKAKLLNSGNSAITVDEELEKIKALRKKYKYE</sequence>
<proteinExistence type="predicted"/>
<keyword evidence="1" id="KW-0472">Membrane</keyword>
<dbReference type="InterPro" id="IPR029160">
    <property type="entry name" value="UQCC4"/>
</dbReference>
<keyword evidence="1" id="KW-1133">Transmembrane helix</keyword>
<evidence type="ECO:0000313" key="2">
    <source>
        <dbReference type="EMBL" id="KAK7576171.1"/>
    </source>
</evidence>
<gene>
    <name evidence="2" type="ORF">V9T40_012457</name>
</gene>
<accession>A0AAN9TN63</accession>
<dbReference type="AlphaFoldDB" id="A0AAN9TN63"/>
<dbReference type="Pfam" id="PF15013">
    <property type="entry name" value="CCSMST1"/>
    <property type="match status" value="1"/>
</dbReference>
<protein>
    <submittedName>
        <fullName evidence="2">Uncharacterized protein</fullName>
    </submittedName>
</protein>
<keyword evidence="3" id="KW-1185">Reference proteome</keyword>
<reference evidence="2 3" key="1">
    <citation type="submission" date="2024-03" db="EMBL/GenBank/DDBJ databases">
        <title>Adaptation during the transition from Ophiocordyceps entomopathogen to insect associate is accompanied by gene loss and intensified selection.</title>
        <authorList>
            <person name="Ward C.M."/>
            <person name="Onetto C.A."/>
            <person name="Borneman A.R."/>
        </authorList>
    </citation>
    <scope>NUCLEOTIDE SEQUENCE [LARGE SCALE GENOMIC DNA]</scope>
    <source>
        <strain evidence="2">AWRI1</strain>
        <tissue evidence="2">Single Adult Female</tissue>
    </source>
</reference>
<evidence type="ECO:0000256" key="1">
    <source>
        <dbReference type="SAM" id="Phobius"/>
    </source>
</evidence>
<dbReference type="Proteomes" id="UP001367676">
    <property type="component" value="Unassembled WGS sequence"/>
</dbReference>
<name>A0AAN9TN63_9HEMI</name>
<dbReference type="EMBL" id="JBBCAQ010000036">
    <property type="protein sequence ID" value="KAK7576171.1"/>
    <property type="molecule type" value="Genomic_DNA"/>
</dbReference>